<dbReference type="InterPro" id="IPR020103">
    <property type="entry name" value="PsdUridine_synth_cat_dom_sf"/>
</dbReference>
<proteinExistence type="inferred from homology"/>
<keyword evidence="2" id="KW-0819">tRNA processing</keyword>
<dbReference type="GO" id="GO:0005634">
    <property type="term" value="C:nucleus"/>
    <property type="evidence" value="ECO:0007669"/>
    <property type="project" value="TreeGrafter"/>
</dbReference>
<dbReference type="InterPro" id="IPR020094">
    <property type="entry name" value="TruA/RsuA/RluB/E/F_N"/>
</dbReference>
<gene>
    <name evidence="6" type="primary">DEG1</name>
    <name evidence="6" type="ORF">MYAM1_001355</name>
</gene>
<dbReference type="InterPro" id="IPR001406">
    <property type="entry name" value="PsdUridine_synth_TruA"/>
</dbReference>
<dbReference type="Proteomes" id="UP001219567">
    <property type="component" value="Chromosome 1"/>
</dbReference>
<dbReference type="GO" id="GO:0003723">
    <property type="term" value="F:RNA binding"/>
    <property type="evidence" value="ECO:0007669"/>
    <property type="project" value="InterPro"/>
</dbReference>
<dbReference type="AlphaFoldDB" id="A0AAJ6CGC2"/>
<dbReference type="GO" id="GO:0160154">
    <property type="term" value="F:tRNA pseudouridine(38/39) synthase activity"/>
    <property type="evidence" value="ECO:0007669"/>
    <property type="project" value="UniProtKB-EC"/>
</dbReference>
<evidence type="ECO:0000256" key="3">
    <source>
        <dbReference type="ARBA" id="ARBA00023235"/>
    </source>
</evidence>
<sequence>MAAKKCGDRLQTLLEWCNDRGIFWEDRIEVRRVPEIFDQDEDAEWNAEPGAFAVIAKSIITAGKNLVWIPTEAILSARTSALYQNENFRQLRATCNDDALHLALCVAYERHLGNSSHFDGYLQSLPEVVALPLVWRQNWEGLEWFRGTEASRLLTYAEDHWDAGAKLKPGYSQHRLRAYWDGAGAEVLRSTGAYLEFDQFLRAFTLVSSRAFLINIYHGLSMVPFADLLNHTDMHNTVVQAEEIVCLRCGLFHDGETSTINNTIDVRCTSDLDAGEEVINTYGDLSNAELLCQYGFVLDSRTHFERCSWRQDVHQDLSELELALSRFMAYEPARGPVNSSLTQLLVDLEPEYASMQQRDYKDHAQAYVTPEGRALDFAPMQSARDRLCPLFIDSMGRPSWCLWCLFLGAALSTQSQSIKGWPSLLANFTGSARFIMEAYERYGDWSRSQLLRRIAQLEATASAGNLISPTPEQAFSNDVANDKPKSKAPRDYDVSKQPCRKIALRFAYDGARYSGLAAQTQQVTPLPTVEETIWEALCTSRLVDPSKGMDGAGWSRCGRTDAGVSAAGQVIALYVRSRCVDERAIRESNADQSTIPQPVRIADGEELPYVATLNRLLPPSIRLQAWSPVRSLFSARFDCSYRHYKYFFTAGAPHSLAWHPGYTSNFSQQLDIRRMQDAASRLLGEHDFRNLCKVDASKQITNFVRRIDGATIDRVSHGWPTSQDKNDQALDTPTVEPTYVLNLRGSAFLYHQVRNIMAVLFLVGAHLEEPSIVDELVNVYQGAAKNDHNKTLASLEPDSPEATSLRLCSEMEMLNVYETKPSYEMAADRPLMLWECGFHPRDVRWRACTNDSMDIMDIPSMDFTPTLRATTNLHAQWTRETIHAELLRHMTIASASSSTSEIPSETSFEEARFPVLPTPVDLGEDTARAQLVPLGNGTIRPTTRYTAMVQRPRDVPPSVKNEKWREGKGRRRAERWAAAASERCNSLPSSDPPI</sequence>
<dbReference type="Pfam" id="PF01416">
    <property type="entry name" value="PseudoU_synth_1"/>
    <property type="match status" value="1"/>
</dbReference>
<feature type="domain" description="SET" evidence="5">
    <location>
        <begin position="26"/>
        <end position="283"/>
    </location>
</feature>
<dbReference type="SUPFAM" id="SSF82199">
    <property type="entry name" value="SET domain"/>
    <property type="match status" value="1"/>
</dbReference>
<dbReference type="HAMAP" id="MF_00171">
    <property type="entry name" value="TruA"/>
    <property type="match status" value="1"/>
</dbReference>
<reference evidence="6 7" key="1">
    <citation type="submission" date="2023-03" db="EMBL/GenBank/DDBJ databases">
        <title>Mating type loci evolution in Malassezia.</title>
        <authorList>
            <person name="Coelho M.A."/>
        </authorList>
    </citation>
    <scope>NUCLEOTIDE SEQUENCE [LARGE SCALE GENOMIC DNA]</scope>
    <source>
        <strain evidence="6 7">CBS 9725</strain>
    </source>
</reference>
<feature type="compositionally biased region" description="Basic and acidic residues" evidence="4">
    <location>
        <begin position="480"/>
        <end position="492"/>
    </location>
</feature>
<dbReference type="InterPro" id="IPR020095">
    <property type="entry name" value="PsdUridine_synth_TruA_C"/>
</dbReference>
<comment type="similarity">
    <text evidence="1">Belongs to the tRNA pseudouridine synthase TruA family.</text>
</comment>
<dbReference type="Gene3D" id="3.30.70.580">
    <property type="entry name" value="Pseudouridine synthase I, catalytic domain, N-terminal subdomain"/>
    <property type="match status" value="1"/>
</dbReference>
<dbReference type="GO" id="GO:0031119">
    <property type="term" value="P:tRNA pseudouridine synthesis"/>
    <property type="evidence" value="ECO:0007669"/>
    <property type="project" value="TreeGrafter"/>
</dbReference>
<dbReference type="EC" id="5.4.99.45" evidence="6"/>
<evidence type="ECO:0000313" key="6">
    <source>
        <dbReference type="EMBL" id="WFC98624.1"/>
    </source>
</evidence>
<accession>A0AAJ6CGC2</accession>
<feature type="compositionally biased region" description="Polar residues" evidence="4">
    <location>
        <begin position="983"/>
        <end position="994"/>
    </location>
</feature>
<dbReference type="Gene3D" id="3.30.70.660">
    <property type="entry name" value="Pseudouridine synthase I, catalytic domain, C-terminal subdomain"/>
    <property type="match status" value="1"/>
</dbReference>
<dbReference type="EMBL" id="CP119943">
    <property type="protein sequence ID" value="WFC98624.1"/>
    <property type="molecule type" value="Genomic_DNA"/>
</dbReference>
<dbReference type="InterPro" id="IPR020097">
    <property type="entry name" value="PsdUridine_synth_TruA_a/b_dom"/>
</dbReference>
<dbReference type="Gene3D" id="3.90.1410.10">
    <property type="entry name" value="set domain protein methyltransferase, domain 1"/>
    <property type="match status" value="1"/>
</dbReference>
<dbReference type="SUPFAM" id="SSF55120">
    <property type="entry name" value="Pseudouridine synthase"/>
    <property type="match status" value="1"/>
</dbReference>
<dbReference type="CDD" id="cd10527">
    <property type="entry name" value="SET_LSMT"/>
    <property type="match status" value="1"/>
</dbReference>
<feature type="region of interest" description="Disordered" evidence="4">
    <location>
        <begin position="951"/>
        <end position="994"/>
    </location>
</feature>
<name>A0AAJ6CGC2_9BASI</name>
<dbReference type="PANTHER" id="PTHR11142">
    <property type="entry name" value="PSEUDOURIDYLATE SYNTHASE"/>
    <property type="match status" value="1"/>
</dbReference>
<feature type="compositionally biased region" description="Polar residues" evidence="4">
    <location>
        <begin position="468"/>
        <end position="479"/>
    </location>
</feature>
<organism evidence="6 7">
    <name type="scientific">Malassezia yamatoensis</name>
    <dbReference type="NCBI Taxonomy" id="253288"/>
    <lineage>
        <taxon>Eukaryota</taxon>
        <taxon>Fungi</taxon>
        <taxon>Dikarya</taxon>
        <taxon>Basidiomycota</taxon>
        <taxon>Ustilaginomycotina</taxon>
        <taxon>Malasseziomycetes</taxon>
        <taxon>Malasseziales</taxon>
        <taxon>Malasseziaceae</taxon>
        <taxon>Malassezia</taxon>
    </lineage>
</organism>
<evidence type="ECO:0000256" key="2">
    <source>
        <dbReference type="ARBA" id="ARBA00022694"/>
    </source>
</evidence>
<evidence type="ECO:0000259" key="5">
    <source>
        <dbReference type="PROSITE" id="PS50280"/>
    </source>
</evidence>
<dbReference type="InterPro" id="IPR001214">
    <property type="entry name" value="SET_dom"/>
</dbReference>
<dbReference type="GO" id="GO:0005737">
    <property type="term" value="C:cytoplasm"/>
    <property type="evidence" value="ECO:0007669"/>
    <property type="project" value="TreeGrafter"/>
</dbReference>
<evidence type="ECO:0000256" key="4">
    <source>
        <dbReference type="SAM" id="MobiDB-lite"/>
    </source>
</evidence>
<dbReference type="PANTHER" id="PTHR11142:SF5">
    <property type="entry name" value="TRNA PSEUDOURIDINE(38_39) SYNTHASE"/>
    <property type="match status" value="1"/>
</dbReference>
<keyword evidence="3 6" id="KW-0413">Isomerase</keyword>
<keyword evidence="7" id="KW-1185">Reference proteome</keyword>
<evidence type="ECO:0000313" key="7">
    <source>
        <dbReference type="Proteomes" id="UP001219567"/>
    </source>
</evidence>
<protein>
    <submittedName>
        <fullName evidence="6">tRNA pseudouridine(38/39) synthase</fullName>
        <ecNumber evidence="6">5.4.99.45</ecNumber>
    </submittedName>
</protein>
<dbReference type="PROSITE" id="PS50280">
    <property type="entry name" value="SET"/>
    <property type="match status" value="1"/>
</dbReference>
<dbReference type="InterPro" id="IPR046341">
    <property type="entry name" value="SET_dom_sf"/>
</dbReference>
<dbReference type="GO" id="GO:1990481">
    <property type="term" value="P:mRNA pseudouridine synthesis"/>
    <property type="evidence" value="ECO:0007669"/>
    <property type="project" value="TreeGrafter"/>
</dbReference>
<feature type="region of interest" description="Disordered" evidence="4">
    <location>
        <begin position="468"/>
        <end position="492"/>
    </location>
</feature>
<dbReference type="NCBIfam" id="TIGR00071">
    <property type="entry name" value="hisT_truA"/>
    <property type="match status" value="1"/>
</dbReference>
<evidence type="ECO:0000256" key="1">
    <source>
        <dbReference type="ARBA" id="ARBA00009375"/>
    </source>
</evidence>